<gene>
    <name evidence="2" type="ORF">GGI48_00965</name>
</gene>
<organism evidence="2 3">
    <name type="scientific">Pseudomonas protegens</name>
    <dbReference type="NCBI Taxonomy" id="380021"/>
    <lineage>
        <taxon>Bacteria</taxon>
        <taxon>Pseudomonadati</taxon>
        <taxon>Pseudomonadota</taxon>
        <taxon>Gammaproteobacteria</taxon>
        <taxon>Pseudomonadales</taxon>
        <taxon>Pseudomonadaceae</taxon>
        <taxon>Pseudomonas</taxon>
    </lineage>
</organism>
<protein>
    <submittedName>
        <fullName evidence="2">Regulatory protein GemA</fullName>
    </submittedName>
</protein>
<dbReference type="Proteomes" id="UP000515277">
    <property type="component" value="Chromosome"/>
</dbReference>
<proteinExistence type="predicted"/>
<dbReference type="EMBL" id="CP060201">
    <property type="protein sequence ID" value="QNH80555.1"/>
    <property type="molecule type" value="Genomic_DNA"/>
</dbReference>
<evidence type="ECO:0000313" key="2">
    <source>
        <dbReference type="EMBL" id="QNH80555.1"/>
    </source>
</evidence>
<dbReference type="AlphaFoldDB" id="A0A7G8YVD0"/>
<dbReference type="Pfam" id="PF06252">
    <property type="entry name" value="GemA"/>
    <property type="match status" value="1"/>
</dbReference>
<evidence type="ECO:0000256" key="1">
    <source>
        <dbReference type="SAM" id="MobiDB-lite"/>
    </source>
</evidence>
<name>A0A7G8YVD0_9PSED</name>
<sequence length="150" mass="17083">MNAAPSNPDRLRLIKLIHVARREMRMDDETYRLMLSGMTGLDGATSTADLSVPNLQRVLEQLKQRGFKPRPNKAGTRPRANDEQSRKIRSLWLELHDLGEVRDPSEEALANFVKSMTKVSALQWLNVAQASRVIENLKQWQHRVTNKGGI</sequence>
<accession>A0A7G8YVD0</accession>
<reference evidence="3" key="1">
    <citation type="journal article" date="2020" name="Microbiol. Resour. Announc.">
        <title>Complete genome sequences of four natural Pseudomonas isolates that catabolize a wide range of aromatic compounds relevant to lignin valorization.</title>
        <authorList>
            <person name="Hatmaker E.A."/>
            <person name="Presley G."/>
            <person name="Cannon O."/>
            <person name="Guss A.M."/>
            <person name="Elkins J.G."/>
        </authorList>
    </citation>
    <scope>NUCLEOTIDE SEQUENCE [LARGE SCALE GENOMIC DNA]</scope>
    <source>
        <strain evidence="3">H1F5C</strain>
    </source>
</reference>
<feature type="region of interest" description="Disordered" evidence="1">
    <location>
        <begin position="63"/>
        <end position="86"/>
    </location>
</feature>
<evidence type="ECO:0000313" key="3">
    <source>
        <dbReference type="Proteomes" id="UP000515277"/>
    </source>
</evidence>
<dbReference type="InterPro" id="IPR009363">
    <property type="entry name" value="Phage_Mu_Gp16"/>
</dbReference>